<accession>A0AAV1QYC7</accession>
<keyword evidence="2" id="KW-1185">Reference proteome</keyword>
<comment type="caution">
    <text evidence="1">The sequence shown here is derived from an EMBL/GenBank/DDBJ whole genome shotgun (WGS) entry which is preliminary data.</text>
</comment>
<proteinExistence type="predicted"/>
<organism evidence="1 2">
    <name type="scientific">Dovyalis caffra</name>
    <dbReference type="NCBI Taxonomy" id="77055"/>
    <lineage>
        <taxon>Eukaryota</taxon>
        <taxon>Viridiplantae</taxon>
        <taxon>Streptophyta</taxon>
        <taxon>Embryophyta</taxon>
        <taxon>Tracheophyta</taxon>
        <taxon>Spermatophyta</taxon>
        <taxon>Magnoliopsida</taxon>
        <taxon>eudicotyledons</taxon>
        <taxon>Gunneridae</taxon>
        <taxon>Pentapetalae</taxon>
        <taxon>rosids</taxon>
        <taxon>fabids</taxon>
        <taxon>Malpighiales</taxon>
        <taxon>Salicaceae</taxon>
        <taxon>Flacourtieae</taxon>
        <taxon>Dovyalis</taxon>
    </lineage>
</organism>
<dbReference type="Proteomes" id="UP001314170">
    <property type="component" value="Unassembled WGS sequence"/>
</dbReference>
<protein>
    <submittedName>
        <fullName evidence="1">Uncharacterized protein</fullName>
    </submittedName>
</protein>
<reference evidence="1 2" key="1">
    <citation type="submission" date="2024-01" db="EMBL/GenBank/DDBJ databases">
        <authorList>
            <person name="Waweru B."/>
        </authorList>
    </citation>
    <scope>NUCLEOTIDE SEQUENCE [LARGE SCALE GENOMIC DNA]</scope>
</reference>
<evidence type="ECO:0000313" key="2">
    <source>
        <dbReference type="Proteomes" id="UP001314170"/>
    </source>
</evidence>
<gene>
    <name evidence="1" type="ORF">DCAF_LOCUS4386</name>
</gene>
<sequence>MSEIENAIVITITNERQKSRNRKFPGQVETATDAKKNILRPVFEHYINVDLSHLVKAILPSKIGPILGDLYFPLYEEQ</sequence>
<name>A0AAV1QYC7_9ROSI</name>
<dbReference type="AlphaFoldDB" id="A0AAV1QYC7"/>
<dbReference type="EMBL" id="CAWUPB010000851">
    <property type="protein sequence ID" value="CAK7326683.1"/>
    <property type="molecule type" value="Genomic_DNA"/>
</dbReference>
<evidence type="ECO:0000313" key="1">
    <source>
        <dbReference type="EMBL" id="CAK7326683.1"/>
    </source>
</evidence>